<dbReference type="Proteomes" id="UP000198870">
    <property type="component" value="Unassembled WGS sequence"/>
</dbReference>
<organism evidence="2 3">
    <name type="scientific">Desulfoluna spongiiphila</name>
    <dbReference type="NCBI Taxonomy" id="419481"/>
    <lineage>
        <taxon>Bacteria</taxon>
        <taxon>Pseudomonadati</taxon>
        <taxon>Thermodesulfobacteriota</taxon>
        <taxon>Desulfobacteria</taxon>
        <taxon>Desulfobacterales</taxon>
        <taxon>Desulfolunaceae</taxon>
        <taxon>Desulfoluna</taxon>
    </lineage>
</organism>
<keyword evidence="3" id="KW-1185">Reference proteome</keyword>
<evidence type="ECO:0000256" key="1">
    <source>
        <dbReference type="SAM" id="SignalP"/>
    </source>
</evidence>
<accession>A0A1G5HXW8</accession>
<dbReference type="AlphaFoldDB" id="A0A1G5HXW8"/>
<name>A0A1G5HXW8_9BACT</name>
<evidence type="ECO:0000313" key="3">
    <source>
        <dbReference type="Proteomes" id="UP000198870"/>
    </source>
</evidence>
<feature type="chain" id="PRO_5011556936" evidence="1">
    <location>
        <begin position="22"/>
        <end position="117"/>
    </location>
</feature>
<feature type="signal peptide" evidence="1">
    <location>
        <begin position="1"/>
        <end position="21"/>
    </location>
</feature>
<evidence type="ECO:0000313" key="2">
    <source>
        <dbReference type="EMBL" id="SCY68705.1"/>
    </source>
</evidence>
<proteinExistence type="predicted"/>
<dbReference type="STRING" id="419481.SAMN05216233_11680"/>
<dbReference type="EMBL" id="FMUX01000016">
    <property type="protein sequence ID" value="SCY68705.1"/>
    <property type="molecule type" value="Genomic_DNA"/>
</dbReference>
<keyword evidence="1" id="KW-0732">Signal</keyword>
<dbReference type="RefSeq" id="WP_139164037.1">
    <property type="nucleotide sequence ID" value="NZ_FMUX01000016.1"/>
</dbReference>
<gene>
    <name evidence="2" type="ORF">SAMN05216233_11680</name>
</gene>
<reference evidence="2 3" key="1">
    <citation type="submission" date="2016-10" db="EMBL/GenBank/DDBJ databases">
        <authorList>
            <person name="de Groot N.N."/>
        </authorList>
    </citation>
    <scope>NUCLEOTIDE SEQUENCE [LARGE SCALE GENOMIC DNA]</scope>
    <source>
        <strain evidence="2 3">AA1</strain>
    </source>
</reference>
<protein>
    <submittedName>
        <fullName evidence="2">Uncharacterized protein</fullName>
    </submittedName>
</protein>
<sequence length="117" mass="13210">MKRLILAVVFMVWAIGSTAWAGEMWSEEEYEVFDFIEMQARVLEVAGDCSWVVVGETRFYVGAAVYDGNRVQTTCLDANGNPLKNACLIKARDRVYAKGVILEDRTIMAVTIRKRDP</sequence>